<evidence type="ECO:0000256" key="15">
    <source>
        <dbReference type="ARBA" id="ARBA00023239"/>
    </source>
</evidence>
<comment type="catalytic activity">
    <reaction evidence="16">
        <text>5-amino-6-(D-ribitylamino)uracil + L-tyrosine + S-adenosyl-L-methionine = 5-amino-5-(4-hydroxybenzyl)-6-(D-ribitylimino)-5,6-dihydrouracil + 2-iminoacetate + 5'-deoxyadenosine + L-methionine + H(+)</text>
        <dbReference type="Rhea" id="RHEA:55200"/>
        <dbReference type="ChEBI" id="CHEBI:15378"/>
        <dbReference type="ChEBI" id="CHEBI:15934"/>
        <dbReference type="ChEBI" id="CHEBI:17319"/>
        <dbReference type="ChEBI" id="CHEBI:57844"/>
        <dbReference type="ChEBI" id="CHEBI:58315"/>
        <dbReference type="ChEBI" id="CHEBI:59789"/>
        <dbReference type="ChEBI" id="CHEBI:77846"/>
        <dbReference type="ChEBI" id="CHEBI:85936"/>
        <dbReference type="EC" id="2.5.1.147"/>
    </reaction>
</comment>
<reference evidence="20 21" key="1">
    <citation type="submission" date="2018-02" db="EMBL/GenBank/DDBJ databases">
        <title>Complete genome sequence of Streptomyces dengpaensis, the producer of angucyclines.</title>
        <authorList>
            <person name="Yumei L."/>
        </authorList>
    </citation>
    <scope>NUCLEOTIDE SEQUENCE [LARGE SCALE GENOMIC DNA]</scope>
    <source>
        <strain evidence="20 21">XZHG99</strain>
    </source>
</reference>
<keyword evidence="14" id="KW-0411">Iron-sulfur</keyword>
<dbReference type="EC" id="4.3.1.32" evidence="6"/>
<dbReference type="InterPro" id="IPR019939">
    <property type="entry name" value="CofG_family"/>
</dbReference>
<feature type="domain" description="Radical SAM core" evidence="19">
    <location>
        <begin position="69"/>
        <end position="319"/>
    </location>
</feature>
<accession>A0ABM6SUF9</accession>
<evidence type="ECO:0000256" key="14">
    <source>
        <dbReference type="ARBA" id="ARBA00023014"/>
    </source>
</evidence>
<proteinExistence type="inferred from homology"/>
<dbReference type="SFLD" id="SFLDG01388">
    <property type="entry name" value="7_8-didemethyl-8-hydroxy-5-dea"/>
    <property type="match status" value="2"/>
</dbReference>
<dbReference type="SUPFAM" id="SSF102114">
    <property type="entry name" value="Radical SAM enzymes"/>
    <property type="match status" value="2"/>
</dbReference>
<dbReference type="Pfam" id="PF04055">
    <property type="entry name" value="Radical_SAM"/>
    <property type="match status" value="2"/>
</dbReference>
<dbReference type="NCBIfam" id="NF004884">
    <property type="entry name" value="PRK06245.1"/>
    <property type="match status" value="1"/>
</dbReference>
<dbReference type="PROSITE" id="PS51918">
    <property type="entry name" value="RADICAL_SAM"/>
    <property type="match status" value="2"/>
</dbReference>
<evidence type="ECO:0000256" key="13">
    <source>
        <dbReference type="ARBA" id="ARBA00023004"/>
    </source>
</evidence>
<comment type="similarity">
    <text evidence="5">In the N-terminal section; belongs to the radical SAM superfamily. CofG family.</text>
</comment>
<evidence type="ECO:0000313" key="20">
    <source>
        <dbReference type="EMBL" id="AVH58150.1"/>
    </source>
</evidence>
<dbReference type="RefSeq" id="WP_099504173.1">
    <property type="nucleotide sequence ID" value="NZ_CP026652.1"/>
</dbReference>
<evidence type="ECO:0000256" key="2">
    <source>
        <dbReference type="ARBA" id="ARBA00003692"/>
    </source>
</evidence>
<evidence type="ECO:0000256" key="18">
    <source>
        <dbReference type="SAM" id="MobiDB-lite"/>
    </source>
</evidence>
<dbReference type="SMART" id="SM00729">
    <property type="entry name" value="Elp3"/>
    <property type="match status" value="1"/>
</dbReference>
<dbReference type="EC" id="2.5.1.147" evidence="7"/>
<keyword evidence="21" id="KW-1185">Reference proteome</keyword>
<comment type="similarity">
    <text evidence="4">In the C-terminal section; belongs to the radical SAM superfamily. CofH family.</text>
</comment>
<evidence type="ECO:0000256" key="9">
    <source>
        <dbReference type="ARBA" id="ARBA00022485"/>
    </source>
</evidence>
<evidence type="ECO:0000256" key="17">
    <source>
        <dbReference type="ARBA" id="ARBA00048974"/>
    </source>
</evidence>
<keyword evidence="12" id="KW-0479">Metal-binding</keyword>
<dbReference type="InterPro" id="IPR007197">
    <property type="entry name" value="rSAM"/>
</dbReference>
<evidence type="ECO:0000256" key="1">
    <source>
        <dbReference type="ARBA" id="ARBA00001966"/>
    </source>
</evidence>
<dbReference type="NCBIfam" id="TIGR03551">
    <property type="entry name" value="F420_cofH"/>
    <property type="match status" value="1"/>
</dbReference>
<dbReference type="PANTHER" id="PTHR43076">
    <property type="entry name" value="FO SYNTHASE (COFH)"/>
    <property type="match status" value="1"/>
</dbReference>
<dbReference type="Pfam" id="PF19288">
    <property type="entry name" value="CofH_C"/>
    <property type="match status" value="1"/>
</dbReference>
<evidence type="ECO:0000256" key="12">
    <source>
        <dbReference type="ARBA" id="ARBA00022723"/>
    </source>
</evidence>
<evidence type="ECO:0000256" key="4">
    <source>
        <dbReference type="ARBA" id="ARBA00010051"/>
    </source>
</evidence>
<comment type="pathway">
    <text evidence="3">Cofactor biosynthesis; coenzyme F0 biosynthesis.</text>
</comment>
<dbReference type="SFLD" id="SFLDF00294">
    <property type="entry name" value="7_8-didemethyl-8-hydroxy-5-dea"/>
    <property type="match status" value="1"/>
</dbReference>
<protein>
    <recommendedName>
        <fullName evidence="8">FO synthase</fullName>
        <ecNumber evidence="7">2.5.1.147</ecNumber>
        <ecNumber evidence="6">4.3.1.32</ecNumber>
    </recommendedName>
</protein>
<dbReference type="HAMAP" id="MF_01611">
    <property type="entry name" value="FO_synth_sub1"/>
    <property type="match status" value="1"/>
</dbReference>
<dbReference type="InterPro" id="IPR034405">
    <property type="entry name" value="F420"/>
</dbReference>
<dbReference type="Gene3D" id="3.20.20.70">
    <property type="entry name" value="Aldolase class I"/>
    <property type="match status" value="2"/>
</dbReference>
<dbReference type="InterPro" id="IPR006638">
    <property type="entry name" value="Elp3/MiaA/NifB-like_rSAM"/>
</dbReference>
<dbReference type="SFLD" id="SFLDF00293">
    <property type="entry name" value="((2_3_4_5-tetrahydroxypentyl)a"/>
    <property type="match status" value="1"/>
</dbReference>
<dbReference type="NCBIfam" id="TIGR03550">
    <property type="entry name" value="F420_cofG"/>
    <property type="match status" value="1"/>
</dbReference>
<dbReference type="PANTHER" id="PTHR43076:SF1">
    <property type="entry name" value="LIPOYL SYNTHASE 2"/>
    <property type="match status" value="1"/>
</dbReference>
<evidence type="ECO:0000259" key="19">
    <source>
        <dbReference type="PROSITE" id="PS51918"/>
    </source>
</evidence>
<dbReference type="SFLD" id="SFLDS00029">
    <property type="entry name" value="Radical_SAM"/>
    <property type="match status" value="2"/>
</dbReference>
<organism evidence="20 21">
    <name type="scientific">Streptomyces dengpaensis</name>
    <dbReference type="NCBI Taxonomy" id="2049881"/>
    <lineage>
        <taxon>Bacteria</taxon>
        <taxon>Bacillati</taxon>
        <taxon>Actinomycetota</taxon>
        <taxon>Actinomycetes</taxon>
        <taxon>Kitasatosporales</taxon>
        <taxon>Streptomycetaceae</taxon>
        <taxon>Streptomyces</taxon>
    </lineage>
</organism>
<dbReference type="InterPro" id="IPR058240">
    <property type="entry name" value="rSAM_sf"/>
</dbReference>
<dbReference type="SFLD" id="SFLDF00343">
    <property type="entry name" value="aminofutalosine_synthase_(mqnE"/>
    <property type="match status" value="1"/>
</dbReference>
<dbReference type="EMBL" id="CP026652">
    <property type="protein sequence ID" value="AVH58150.1"/>
    <property type="molecule type" value="Genomic_DNA"/>
</dbReference>
<evidence type="ECO:0000256" key="5">
    <source>
        <dbReference type="ARBA" id="ARBA00010826"/>
    </source>
</evidence>
<gene>
    <name evidence="20" type="primary">fbiC</name>
    <name evidence="20" type="ORF">C4B68_22925</name>
</gene>
<comment type="cofactor">
    <cofactor evidence="1">
        <name>[4Fe-4S] cluster</name>
        <dbReference type="ChEBI" id="CHEBI:49883"/>
    </cofactor>
</comment>
<name>A0ABM6SUF9_9ACTN</name>
<comment type="catalytic activity">
    <reaction evidence="17">
        <text>5-amino-5-(4-hydroxybenzyl)-6-(D-ribitylimino)-5,6-dihydrouracil + S-adenosyl-L-methionine = 7,8-didemethyl-8-hydroxy-5-deazariboflavin + 5'-deoxyadenosine + L-methionine + NH4(+) + H(+)</text>
        <dbReference type="Rhea" id="RHEA:55204"/>
        <dbReference type="ChEBI" id="CHEBI:15378"/>
        <dbReference type="ChEBI" id="CHEBI:17319"/>
        <dbReference type="ChEBI" id="CHEBI:28938"/>
        <dbReference type="ChEBI" id="CHEBI:57844"/>
        <dbReference type="ChEBI" id="CHEBI:59789"/>
        <dbReference type="ChEBI" id="CHEBI:59904"/>
        <dbReference type="ChEBI" id="CHEBI:85936"/>
        <dbReference type="EC" id="4.3.1.32"/>
    </reaction>
</comment>
<dbReference type="InterPro" id="IPR019940">
    <property type="entry name" value="CofH_family"/>
</dbReference>
<dbReference type="NCBIfam" id="TIGR00423">
    <property type="entry name" value="CofH family radical SAM protein"/>
    <property type="match status" value="1"/>
</dbReference>
<dbReference type="InterPro" id="IPR045567">
    <property type="entry name" value="CofH/MnqC-like_C"/>
</dbReference>
<dbReference type="CDD" id="cd01335">
    <property type="entry name" value="Radical_SAM"/>
    <property type="match status" value="2"/>
</dbReference>
<feature type="region of interest" description="Disordered" evidence="18">
    <location>
        <begin position="422"/>
        <end position="447"/>
    </location>
</feature>
<evidence type="ECO:0000256" key="7">
    <source>
        <dbReference type="ARBA" id="ARBA00012289"/>
    </source>
</evidence>
<dbReference type="NCBIfam" id="NF006687">
    <property type="entry name" value="PRK09234.1"/>
    <property type="match status" value="1"/>
</dbReference>
<dbReference type="HAMAP" id="MF_01612">
    <property type="entry name" value="FO_synth_sub2"/>
    <property type="match status" value="1"/>
</dbReference>
<evidence type="ECO:0000256" key="6">
    <source>
        <dbReference type="ARBA" id="ARBA00012126"/>
    </source>
</evidence>
<dbReference type="SFLD" id="SFLDG01389">
    <property type="entry name" value="menaquinone_synthsis_involved"/>
    <property type="match status" value="1"/>
</dbReference>
<evidence type="ECO:0000256" key="10">
    <source>
        <dbReference type="ARBA" id="ARBA00022679"/>
    </source>
</evidence>
<sequence length="861" mass="93789">MTTSATSGTGPTENSLRRALKRARDGVALDVAEAAVLLQARGADLDDLAASAARVRDAGLEAAGRPGVITYSKSVFVPLTKLCRDKCHYCTFVTVPGKLRRAGHGMFMSPDEVLDIARRGAELGCKEALITLGDKPEDRWPEAREWLDAHGYDDTIAYVRAISIRILEETGLLPHLNPGVMSWTDFQRLKPVAPSMGMMLETTATRLWSEPGGPHYGSPDKEPAVRLRVLEDAGRSSVPFTSGILIGIGETYEERAESLFALRRVSRAYHGVQELIIQNFRAKPDTAMRGMPDAELDELVATVAVARHIMGPAACLQAPPNLVDSEYGRLIGAGIDDWGGVSPLTIDHVNPERPWPQIEELEAKSAAAGFALRERLCVYPEFVRRGEPWLDPRLLPHVRALADPETSLAREDAVVEGHPWQEPEEAFTSSGRTDLHHTIDTTGRTSDRRDDFDAVYGDWEALREAAAPGMAPSRIDTDVRAALATAADDPTRLTDDEALALLHADGPALDALCRIADDVRKSAVGDEVTYIVTRNINFTNVCYTGCRFCAFAQRRTDADAYTLSLEQVADRAQQAWDVGAVEVCMQGGIHPDLPGTAYFDIAKAVKERVPGMHVHAFSPMEVVNGATRTGLSVREWLTSAKEAGLDSIPGTAAEILDDEVRWVLTKGKLPTATWIEVVTTAHELGIRSSSTMMYGHVDQPRHWLGHFRTLARIQQQTGGFTEFVTLPFIHTNAPVYLAGIARPGPTTRDNRAVVAMARLLLHPHIPNIQTSWVKLGTEGAADMLRSGANDVGGTLMEETISRMAGSSYGSYKSVKDLIAVAEAAGRPARPRTTLYGEVPEERQRTAAASDGHLPELLPVLD</sequence>
<feature type="domain" description="Radical SAM core" evidence="19">
    <location>
        <begin position="528"/>
        <end position="763"/>
    </location>
</feature>
<keyword evidence="9" id="KW-0004">4Fe-4S</keyword>
<dbReference type="InterPro" id="IPR020050">
    <property type="entry name" value="FO_synthase_su2"/>
</dbReference>
<evidence type="ECO:0000313" key="21">
    <source>
        <dbReference type="Proteomes" id="UP000238413"/>
    </source>
</evidence>
<evidence type="ECO:0000256" key="11">
    <source>
        <dbReference type="ARBA" id="ARBA00022691"/>
    </source>
</evidence>
<dbReference type="InterPro" id="IPR013785">
    <property type="entry name" value="Aldolase_TIM"/>
</dbReference>
<evidence type="ECO:0000256" key="3">
    <source>
        <dbReference type="ARBA" id="ARBA00004712"/>
    </source>
</evidence>
<keyword evidence="11" id="KW-0949">S-adenosyl-L-methionine</keyword>
<feature type="compositionally biased region" description="Basic and acidic residues" evidence="18">
    <location>
        <begin position="433"/>
        <end position="447"/>
    </location>
</feature>
<dbReference type="SFLD" id="SFLDG01064">
    <property type="entry name" value="F420__menaquinone_cofactor_bio"/>
    <property type="match status" value="2"/>
</dbReference>
<dbReference type="NCBIfam" id="NF005609">
    <property type="entry name" value="PRK07360.1"/>
    <property type="match status" value="1"/>
</dbReference>
<keyword evidence="13" id="KW-0408">Iron</keyword>
<comment type="function">
    <text evidence="2">Catalyzes the radical-mediated synthesis of 7,8-didemethyl-8-hydroxy-5-deazariboflavin (FO) from 5-amino-6-(D-ribitylamino)uracil and L-tyrosine.</text>
</comment>
<evidence type="ECO:0000256" key="16">
    <source>
        <dbReference type="ARBA" id="ARBA00048468"/>
    </source>
</evidence>
<evidence type="ECO:0000256" key="8">
    <source>
        <dbReference type="ARBA" id="ARBA00022220"/>
    </source>
</evidence>
<keyword evidence="10" id="KW-0808">Transferase</keyword>
<keyword evidence="15" id="KW-0456">Lyase</keyword>
<dbReference type="Proteomes" id="UP000238413">
    <property type="component" value="Chromosome"/>
</dbReference>